<evidence type="ECO:0000313" key="3">
    <source>
        <dbReference type="Proteomes" id="UP000539313"/>
    </source>
</evidence>
<sequence>MPRRRPARLRAERLPRHRPKGPGVTPRVSTIPGLSPRGRVLLARLEHSRLWPGAAEEALAAWARFLRDPYHRLFDPRWGCGIMACCPDPLELRRILEIIAHALPPRDARTWRRRLAALDDLW</sequence>
<keyword evidence="3" id="KW-1185">Reference proteome</keyword>
<dbReference type="RefSeq" id="WP_182705932.1">
    <property type="nucleotide sequence ID" value="NZ_JACJII010000001.1"/>
</dbReference>
<reference evidence="2 3" key="1">
    <citation type="submission" date="2020-08" db="EMBL/GenBank/DDBJ databases">
        <title>Sequencing the genomes of 1000 actinobacteria strains.</title>
        <authorList>
            <person name="Klenk H.-P."/>
        </authorList>
    </citation>
    <scope>NUCLEOTIDE SEQUENCE [LARGE SCALE GENOMIC DNA]</scope>
    <source>
        <strain evidence="2 3">DSM 45823</strain>
    </source>
</reference>
<evidence type="ECO:0000256" key="1">
    <source>
        <dbReference type="SAM" id="MobiDB-lite"/>
    </source>
</evidence>
<gene>
    <name evidence="2" type="ORF">HNR21_003366</name>
</gene>
<dbReference type="AlphaFoldDB" id="A0A7W3R9C1"/>
<evidence type="ECO:0000313" key="2">
    <source>
        <dbReference type="EMBL" id="MBA9004484.1"/>
    </source>
</evidence>
<protein>
    <submittedName>
        <fullName evidence="2">Uncharacterized protein</fullName>
    </submittedName>
</protein>
<dbReference type="EMBL" id="JACJII010000001">
    <property type="protein sequence ID" value="MBA9004484.1"/>
    <property type="molecule type" value="Genomic_DNA"/>
</dbReference>
<comment type="caution">
    <text evidence="2">The sequence shown here is derived from an EMBL/GenBank/DDBJ whole genome shotgun (WGS) entry which is preliminary data.</text>
</comment>
<feature type="region of interest" description="Disordered" evidence="1">
    <location>
        <begin position="1"/>
        <end position="32"/>
    </location>
</feature>
<accession>A0A7W3R9C1</accession>
<dbReference type="Proteomes" id="UP000539313">
    <property type="component" value="Unassembled WGS sequence"/>
</dbReference>
<proteinExistence type="predicted"/>
<organism evidence="2 3">
    <name type="scientific">Thermomonospora cellulosilytica</name>
    <dbReference type="NCBI Taxonomy" id="1411118"/>
    <lineage>
        <taxon>Bacteria</taxon>
        <taxon>Bacillati</taxon>
        <taxon>Actinomycetota</taxon>
        <taxon>Actinomycetes</taxon>
        <taxon>Streptosporangiales</taxon>
        <taxon>Thermomonosporaceae</taxon>
        <taxon>Thermomonospora</taxon>
    </lineage>
</organism>
<name>A0A7W3R9C1_9ACTN</name>